<dbReference type="PROSITE" id="PS50125">
    <property type="entry name" value="GUANYLATE_CYCLASE_2"/>
    <property type="match status" value="1"/>
</dbReference>
<dbReference type="Pfam" id="PF00211">
    <property type="entry name" value="Guanylate_cyc"/>
    <property type="match status" value="1"/>
</dbReference>
<keyword evidence="5 16" id="KW-0812">Transmembrane</keyword>
<dbReference type="InterPro" id="IPR050401">
    <property type="entry name" value="Cyclic_nucleotide_synthase"/>
</dbReference>
<evidence type="ECO:0000313" key="20">
    <source>
        <dbReference type="WBParaSite" id="HCON_00002430-00001"/>
    </source>
</evidence>
<evidence type="ECO:0000256" key="7">
    <source>
        <dbReference type="ARBA" id="ARBA00022741"/>
    </source>
</evidence>
<name>A0A7I4XRT1_HAECO</name>
<evidence type="ECO:0000256" key="6">
    <source>
        <dbReference type="ARBA" id="ARBA00022729"/>
    </source>
</evidence>
<dbReference type="GO" id="GO:0004383">
    <property type="term" value="F:guanylate cyclase activity"/>
    <property type="evidence" value="ECO:0007669"/>
    <property type="project" value="UniProtKB-EC"/>
</dbReference>
<dbReference type="InterPro" id="IPR018297">
    <property type="entry name" value="A/G_cyclase_CS"/>
</dbReference>
<evidence type="ECO:0000256" key="15">
    <source>
        <dbReference type="RuleBase" id="RU003431"/>
    </source>
</evidence>
<dbReference type="OrthoDB" id="1890790at2759"/>
<keyword evidence="12 14" id="KW-0456">Lyase</keyword>
<dbReference type="FunFam" id="3.30.70.1230:FF:000023">
    <property type="entry name" value="Guanylate cyclase"/>
    <property type="match status" value="1"/>
</dbReference>
<evidence type="ECO:0000313" key="19">
    <source>
        <dbReference type="Proteomes" id="UP000025227"/>
    </source>
</evidence>
<dbReference type="InterPro" id="IPR001245">
    <property type="entry name" value="Ser-Thr/Tyr_kinase_cat_dom"/>
</dbReference>
<dbReference type="InterPro" id="IPR001828">
    <property type="entry name" value="ANF_lig-bd_rcpt"/>
</dbReference>
<dbReference type="Pfam" id="PF07714">
    <property type="entry name" value="PK_Tyr_Ser-Thr"/>
    <property type="match status" value="1"/>
</dbReference>
<dbReference type="InterPro" id="IPR000719">
    <property type="entry name" value="Prot_kinase_dom"/>
</dbReference>
<dbReference type="SUPFAM" id="SSF55073">
    <property type="entry name" value="Nucleotide cyclase"/>
    <property type="match status" value="1"/>
</dbReference>
<keyword evidence="6" id="KW-0732">Signal</keyword>
<dbReference type="SUPFAM" id="SSF56112">
    <property type="entry name" value="Protein kinase-like (PK-like)"/>
    <property type="match status" value="1"/>
</dbReference>
<keyword evidence="13 15" id="KW-0141">cGMP biosynthesis</keyword>
<dbReference type="Gene3D" id="3.30.70.1230">
    <property type="entry name" value="Nucleotide cyclase"/>
    <property type="match status" value="1"/>
</dbReference>
<evidence type="ECO:0000256" key="3">
    <source>
        <dbReference type="ARBA" id="ARBA00012202"/>
    </source>
</evidence>
<keyword evidence="7" id="KW-0547">Nucleotide-binding</keyword>
<evidence type="ECO:0000256" key="5">
    <source>
        <dbReference type="ARBA" id="ARBA00022692"/>
    </source>
</evidence>
<dbReference type="GO" id="GO:0006935">
    <property type="term" value="P:chemotaxis"/>
    <property type="evidence" value="ECO:0007669"/>
    <property type="project" value="UniProtKB-ARBA"/>
</dbReference>
<accession>A0A7I4XRT1</accession>
<dbReference type="InterPro" id="IPR011009">
    <property type="entry name" value="Kinase-like_dom_sf"/>
</dbReference>
<keyword evidence="19" id="KW-1185">Reference proteome</keyword>
<dbReference type="CDD" id="cd06352">
    <property type="entry name" value="PBP1_NPR_GC-like"/>
    <property type="match status" value="1"/>
</dbReference>
<keyword evidence="11" id="KW-0325">Glycoprotein</keyword>
<dbReference type="PANTHER" id="PTHR11920:SF495">
    <property type="entry name" value="RECEPTOR-TYPE GUANYLATE CYCLASE GCY-7"/>
    <property type="match status" value="1"/>
</dbReference>
<evidence type="ECO:0000256" key="13">
    <source>
        <dbReference type="ARBA" id="ARBA00023293"/>
    </source>
</evidence>
<dbReference type="WBParaSite" id="HCON_00002430-00001">
    <property type="protein sequence ID" value="HCON_00002430-00001"/>
    <property type="gene ID" value="HCON_00002430"/>
</dbReference>
<evidence type="ECO:0000256" key="8">
    <source>
        <dbReference type="ARBA" id="ARBA00022989"/>
    </source>
</evidence>
<dbReference type="GO" id="GO:0005524">
    <property type="term" value="F:ATP binding"/>
    <property type="evidence" value="ECO:0007669"/>
    <property type="project" value="InterPro"/>
</dbReference>
<reference evidence="20" key="1">
    <citation type="submission" date="2020-12" db="UniProtKB">
        <authorList>
            <consortium name="WormBaseParasite"/>
        </authorList>
    </citation>
    <scope>IDENTIFICATION</scope>
    <source>
        <strain evidence="20">MHco3</strain>
    </source>
</reference>
<evidence type="ECO:0000256" key="14">
    <source>
        <dbReference type="RuleBase" id="RU000405"/>
    </source>
</evidence>
<dbReference type="GO" id="GO:0007635">
    <property type="term" value="P:chemosensory behavior"/>
    <property type="evidence" value="ECO:0007669"/>
    <property type="project" value="UniProtKB-ARBA"/>
</dbReference>
<keyword evidence="9 16" id="KW-0472">Membrane</keyword>
<proteinExistence type="inferred from homology"/>
<dbReference type="Proteomes" id="UP000025227">
    <property type="component" value="Unplaced"/>
</dbReference>
<keyword evidence="10" id="KW-0675">Receptor</keyword>
<comment type="catalytic activity">
    <reaction evidence="1 15">
        <text>GTP = 3',5'-cyclic GMP + diphosphate</text>
        <dbReference type="Rhea" id="RHEA:13665"/>
        <dbReference type="ChEBI" id="CHEBI:33019"/>
        <dbReference type="ChEBI" id="CHEBI:37565"/>
        <dbReference type="ChEBI" id="CHEBI:57746"/>
        <dbReference type="EC" id="4.6.1.2"/>
    </reaction>
</comment>
<dbReference type="FunFam" id="3.40.50.2300:FF:000241">
    <property type="entry name" value="Guanylate cyclase"/>
    <property type="match status" value="1"/>
</dbReference>
<dbReference type="InterPro" id="IPR028082">
    <property type="entry name" value="Peripla_BP_I"/>
</dbReference>
<dbReference type="PANTHER" id="PTHR11920">
    <property type="entry name" value="GUANYLYL CYCLASE"/>
    <property type="match status" value="1"/>
</dbReference>
<dbReference type="OMA" id="GFLHCDV"/>
<dbReference type="GO" id="GO:0035556">
    <property type="term" value="P:intracellular signal transduction"/>
    <property type="evidence" value="ECO:0007669"/>
    <property type="project" value="InterPro"/>
</dbReference>
<protein>
    <recommendedName>
        <fullName evidence="3 15">Guanylate cyclase</fullName>
        <ecNumber evidence="3 15">4.6.1.2</ecNumber>
    </recommendedName>
</protein>
<dbReference type="PROSITE" id="PS50011">
    <property type="entry name" value="PROTEIN_KINASE_DOM"/>
    <property type="match status" value="1"/>
</dbReference>
<sequence length="1069" mass="118959">MFVDDIPDMEVTIGYRTSAAAVLIAVDRVKNENLLPGYDFNFTVRFDQCNEIMAAGYTLELIRDLNMDAIIGPTCSYPAVVSALNAAFYNTPIFLWGLATTSALDSRDRFPTTGLLAVNSLSLGIAIRFVMTSFAWNQFAFVYSNDGDTEMCDVMKNDVQTAIGLTDDVTISALYQMRDVSPDTVIRTLTNVSSRARIIVVCLAETVGQKRTFILAAKDGGFLTDEYLYIFADTKSKGYSTPIGGGKERAAWVDASGPNDGRDEEAKKAFGRTLAISDHMGSGALTNDYNTFSQLVVSRMKEAPFFCTDDCEGDQYSAASVYAGQLHDAFYTYAKGLNASLQVDPDGYRNGSLIFDNIMMSFQGVSGLVEISFNGSRKPIFYLDSLDSAGVQTLYGTIAVDGYKGVYKAMYTNEALLWWATNGIRPLAVPKCGFTGDQCPFNFTEQYLAWVIVGSILILAVIFIIILVVCYVISLKRKETERLNQMWRIPFVSLESIVSKEGEHSRRSLQSSTGSTSTKFTVENITEKRNFTFYNYQKEHVAAMKHEARVQLEPQDCLEMRKMRDLENDNINRFLGLCLDGPQLLSIWKHCSRGSINDVITTGSATLDNVFVFSLIRDIAHGLAFIHHSFLEYHGFLTSKCCLVDDRWQAKVSSYGLRKIRVYDKRLPQDLLWTAPEILRKDDGAGSKEADIYSFGIICAQLITKTSAWDIDNRNEDASEILYLVKKGGHNLQRPSLLPKDDFEANPALSSYRDCWNRTPFRKTRYNMVKSNLKSINLNRSGNLMDYVFNMLEQYASTLEGEVEGRTKQLAEEQKKSDVLLHRMLPKQVAEKLKLGQSVEPETFDSVTVFFSDVVSFTTLAAKCNPMQVVSLLNSLYTIFDGIIDAHDVYKVETIGDGYLCASGLPHRNGQRHIHEICSMSLGFIDSLRDFRVPHLPQQGVNLRIGMHTGSVVTGVVGLTMPRYCLFGDTVNTASRMESNGKPGKIHMSAEAQQLAMEVGGFEVEARGEVIIKGKGVMETYWLLGRSGDLHRASISPMKGLITQHSAVPCTPSSVISPEISNKSLRIST</sequence>
<dbReference type="EC" id="4.6.1.2" evidence="3 15"/>
<dbReference type="SUPFAM" id="SSF53822">
    <property type="entry name" value="Periplasmic binding protein-like I"/>
    <property type="match status" value="1"/>
</dbReference>
<dbReference type="Gene3D" id="6.10.250.780">
    <property type="match status" value="1"/>
</dbReference>
<dbReference type="Gene3D" id="3.40.50.2300">
    <property type="match status" value="2"/>
</dbReference>
<dbReference type="InterPro" id="IPR001054">
    <property type="entry name" value="A/G_cyclase"/>
</dbReference>
<evidence type="ECO:0000259" key="18">
    <source>
        <dbReference type="PROSITE" id="PS50125"/>
    </source>
</evidence>
<comment type="subcellular location">
    <subcellularLocation>
        <location evidence="2">Cell membrane</location>
        <topology evidence="2">Single-pass type I membrane protein</topology>
    </subcellularLocation>
</comment>
<dbReference type="AlphaFoldDB" id="A0A7I4XRT1"/>
<feature type="domain" description="Protein kinase" evidence="17">
    <location>
        <begin position="505"/>
        <end position="851"/>
    </location>
</feature>
<evidence type="ECO:0000256" key="2">
    <source>
        <dbReference type="ARBA" id="ARBA00004251"/>
    </source>
</evidence>
<evidence type="ECO:0000256" key="9">
    <source>
        <dbReference type="ARBA" id="ARBA00023136"/>
    </source>
</evidence>
<comment type="similarity">
    <text evidence="14">Belongs to the adenylyl cyclase class-4/guanylyl cyclase family.</text>
</comment>
<feature type="domain" description="Guanylate cyclase" evidence="18">
    <location>
        <begin position="848"/>
        <end position="978"/>
    </location>
</feature>
<dbReference type="GO" id="GO:0005886">
    <property type="term" value="C:plasma membrane"/>
    <property type="evidence" value="ECO:0007669"/>
    <property type="project" value="UniProtKB-SubCell"/>
</dbReference>
<evidence type="ECO:0000256" key="12">
    <source>
        <dbReference type="ARBA" id="ARBA00023239"/>
    </source>
</evidence>
<dbReference type="PROSITE" id="PS00452">
    <property type="entry name" value="GUANYLATE_CYCLASE_1"/>
    <property type="match status" value="1"/>
</dbReference>
<keyword evidence="4" id="KW-1003">Cell membrane</keyword>
<feature type="transmembrane region" description="Helical" evidence="16">
    <location>
        <begin position="447"/>
        <end position="473"/>
    </location>
</feature>
<evidence type="ECO:0000256" key="11">
    <source>
        <dbReference type="ARBA" id="ARBA00023180"/>
    </source>
</evidence>
<organism evidence="19 20">
    <name type="scientific">Haemonchus contortus</name>
    <name type="common">Barber pole worm</name>
    <dbReference type="NCBI Taxonomy" id="6289"/>
    <lineage>
        <taxon>Eukaryota</taxon>
        <taxon>Metazoa</taxon>
        <taxon>Ecdysozoa</taxon>
        <taxon>Nematoda</taxon>
        <taxon>Chromadorea</taxon>
        <taxon>Rhabditida</taxon>
        <taxon>Rhabditina</taxon>
        <taxon>Rhabditomorpha</taxon>
        <taxon>Strongyloidea</taxon>
        <taxon>Trichostrongylidae</taxon>
        <taxon>Haemonchus</taxon>
    </lineage>
</organism>
<evidence type="ECO:0000256" key="10">
    <source>
        <dbReference type="ARBA" id="ARBA00023170"/>
    </source>
</evidence>
<dbReference type="CDD" id="cd07302">
    <property type="entry name" value="CHD"/>
    <property type="match status" value="1"/>
</dbReference>
<evidence type="ECO:0000256" key="16">
    <source>
        <dbReference type="SAM" id="Phobius"/>
    </source>
</evidence>
<dbReference type="Gene3D" id="1.10.510.10">
    <property type="entry name" value="Transferase(Phosphotransferase) domain 1"/>
    <property type="match status" value="1"/>
</dbReference>
<dbReference type="SMART" id="SM00044">
    <property type="entry name" value="CYCc"/>
    <property type="match status" value="1"/>
</dbReference>
<dbReference type="GO" id="GO:0004672">
    <property type="term" value="F:protein kinase activity"/>
    <property type="evidence" value="ECO:0007669"/>
    <property type="project" value="InterPro"/>
</dbReference>
<dbReference type="InterPro" id="IPR029787">
    <property type="entry name" value="Nucleotide_cyclase"/>
</dbReference>
<evidence type="ECO:0000259" key="17">
    <source>
        <dbReference type="PROSITE" id="PS50011"/>
    </source>
</evidence>
<keyword evidence="8 16" id="KW-1133">Transmembrane helix</keyword>
<dbReference type="Pfam" id="PF01094">
    <property type="entry name" value="ANF_receptor"/>
    <property type="match status" value="1"/>
</dbReference>
<dbReference type="GO" id="GO:0007168">
    <property type="term" value="P:receptor guanylyl cyclase signaling pathway"/>
    <property type="evidence" value="ECO:0007669"/>
    <property type="project" value="TreeGrafter"/>
</dbReference>
<evidence type="ECO:0000256" key="1">
    <source>
        <dbReference type="ARBA" id="ARBA00001436"/>
    </source>
</evidence>
<evidence type="ECO:0000256" key="4">
    <source>
        <dbReference type="ARBA" id="ARBA00022475"/>
    </source>
</evidence>
<dbReference type="GO" id="GO:0001653">
    <property type="term" value="F:peptide receptor activity"/>
    <property type="evidence" value="ECO:0007669"/>
    <property type="project" value="TreeGrafter"/>
</dbReference>
<dbReference type="GO" id="GO:0004016">
    <property type="term" value="F:adenylate cyclase activity"/>
    <property type="evidence" value="ECO:0007669"/>
    <property type="project" value="TreeGrafter"/>
</dbReference>